<proteinExistence type="predicted"/>
<dbReference type="Proteomes" id="UP000789901">
    <property type="component" value="Unassembled WGS sequence"/>
</dbReference>
<name>A0ABN7XRK0_GIGMA</name>
<evidence type="ECO:0000313" key="2">
    <source>
        <dbReference type="Proteomes" id="UP000789901"/>
    </source>
</evidence>
<gene>
    <name evidence="1" type="ORF">GMARGA_LOCUS46227</name>
</gene>
<keyword evidence="2" id="KW-1185">Reference proteome</keyword>
<protein>
    <submittedName>
        <fullName evidence="1">2307_t:CDS:1</fullName>
    </submittedName>
</protein>
<sequence>SRKQLAYFSITDSLKLQYKNLLRAEDLRYRYEYTSRKKYISENSITGDVFDSNRYKTLVVSGLFLDYRDVALIASMDSYQVFKQN</sequence>
<evidence type="ECO:0000313" key="1">
    <source>
        <dbReference type="EMBL" id="CAG8857408.1"/>
    </source>
</evidence>
<accession>A0ABN7XRK0</accession>
<reference evidence="1 2" key="1">
    <citation type="submission" date="2021-06" db="EMBL/GenBank/DDBJ databases">
        <authorList>
            <person name="Kallberg Y."/>
            <person name="Tangrot J."/>
            <person name="Rosling A."/>
        </authorList>
    </citation>
    <scope>NUCLEOTIDE SEQUENCE [LARGE SCALE GENOMIC DNA]</scope>
    <source>
        <strain evidence="1 2">120-4 pot B 10/14</strain>
    </source>
</reference>
<feature type="non-terminal residue" evidence="1">
    <location>
        <position position="1"/>
    </location>
</feature>
<dbReference type="EMBL" id="CAJVQB010170641">
    <property type="protein sequence ID" value="CAG8857408.1"/>
    <property type="molecule type" value="Genomic_DNA"/>
</dbReference>
<comment type="caution">
    <text evidence="1">The sequence shown here is derived from an EMBL/GenBank/DDBJ whole genome shotgun (WGS) entry which is preliminary data.</text>
</comment>
<organism evidence="1 2">
    <name type="scientific">Gigaspora margarita</name>
    <dbReference type="NCBI Taxonomy" id="4874"/>
    <lineage>
        <taxon>Eukaryota</taxon>
        <taxon>Fungi</taxon>
        <taxon>Fungi incertae sedis</taxon>
        <taxon>Mucoromycota</taxon>
        <taxon>Glomeromycotina</taxon>
        <taxon>Glomeromycetes</taxon>
        <taxon>Diversisporales</taxon>
        <taxon>Gigasporaceae</taxon>
        <taxon>Gigaspora</taxon>
    </lineage>
</organism>